<feature type="non-terminal residue" evidence="1">
    <location>
        <position position="1"/>
    </location>
</feature>
<proteinExistence type="predicted"/>
<gene>
    <name evidence="1" type="primary">ORF222321</name>
</gene>
<dbReference type="EMBL" id="HACG01052998">
    <property type="protein sequence ID" value="CEK99869.1"/>
    <property type="molecule type" value="Transcribed_RNA"/>
</dbReference>
<feature type="non-terminal residue" evidence="1">
    <location>
        <position position="100"/>
    </location>
</feature>
<dbReference type="AlphaFoldDB" id="A0A0B7C335"/>
<protein>
    <submittedName>
        <fullName evidence="1">Uncharacterized protein</fullName>
    </submittedName>
</protein>
<name>A0A0B7C335_9EUPU</name>
<evidence type="ECO:0000313" key="1">
    <source>
        <dbReference type="EMBL" id="CEK99869.1"/>
    </source>
</evidence>
<reference evidence="1" key="1">
    <citation type="submission" date="2014-12" db="EMBL/GenBank/DDBJ databases">
        <title>Insight into the proteome of Arion vulgaris.</title>
        <authorList>
            <person name="Aradska J."/>
            <person name="Bulat T."/>
            <person name="Smidak R."/>
            <person name="Sarate P."/>
            <person name="Gangsoo J."/>
            <person name="Sialana F."/>
            <person name="Bilban M."/>
            <person name="Lubec G."/>
        </authorList>
    </citation>
    <scope>NUCLEOTIDE SEQUENCE</scope>
    <source>
        <tissue evidence="1">Skin</tissue>
    </source>
</reference>
<accession>A0A0B7C335</accession>
<sequence>SIEYEDKESDSELNDRILFTPIPQVSYAESIRNVTNDSSKVYNKSRSCQSLITPELQQFNTPTFVSRPPSFPQGSLHFKETQENERNLFPISSSEKIMSP</sequence>
<organism evidence="1">
    <name type="scientific">Arion vulgaris</name>
    <dbReference type="NCBI Taxonomy" id="1028688"/>
    <lineage>
        <taxon>Eukaryota</taxon>
        <taxon>Metazoa</taxon>
        <taxon>Spiralia</taxon>
        <taxon>Lophotrochozoa</taxon>
        <taxon>Mollusca</taxon>
        <taxon>Gastropoda</taxon>
        <taxon>Heterobranchia</taxon>
        <taxon>Euthyneura</taxon>
        <taxon>Panpulmonata</taxon>
        <taxon>Eupulmonata</taxon>
        <taxon>Stylommatophora</taxon>
        <taxon>Helicina</taxon>
        <taxon>Arionoidea</taxon>
        <taxon>Arionidae</taxon>
        <taxon>Arion</taxon>
    </lineage>
</organism>